<dbReference type="Proteomes" id="UP001185737">
    <property type="component" value="Unassembled WGS sequence"/>
</dbReference>
<comment type="caution">
    <text evidence="2">The sequence shown here is derived from an EMBL/GenBank/DDBJ whole genome shotgun (WGS) entry which is preliminary data.</text>
</comment>
<proteinExistence type="predicted"/>
<evidence type="ECO:0000313" key="3">
    <source>
        <dbReference type="Proteomes" id="UP001185737"/>
    </source>
</evidence>
<reference evidence="2 3" key="1">
    <citation type="submission" date="2023-10" db="EMBL/GenBank/DDBJ databases">
        <title>Development of a sustainable strategy for remediation of hydrocarbon-contaminated territories based on the waste exchange concept.</title>
        <authorList>
            <person name="Krivoruchko A."/>
        </authorList>
    </citation>
    <scope>NUCLEOTIDE SEQUENCE [LARGE SCALE GENOMIC DNA]</scope>
    <source>
        <strain evidence="2 3">IEGM 60</strain>
    </source>
</reference>
<name>A0ABU4CUM8_RHOJO</name>
<organism evidence="2 3">
    <name type="scientific">Rhodococcus jostii</name>
    <dbReference type="NCBI Taxonomy" id="132919"/>
    <lineage>
        <taxon>Bacteria</taxon>
        <taxon>Bacillati</taxon>
        <taxon>Actinomycetota</taxon>
        <taxon>Actinomycetes</taxon>
        <taxon>Mycobacteriales</taxon>
        <taxon>Nocardiaceae</taxon>
        <taxon>Rhodococcus</taxon>
    </lineage>
</organism>
<dbReference type="PROSITE" id="PS50921">
    <property type="entry name" value="ANTAR"/>
    <property type="match status" value="1"/>
</dbReference>
<dbReference type="EMBL" id="JAWLKA010000055">
    <property type="protein sequence ID" value="MDV6286958.1"/>
    <property type="molecule type" value="Genomic_DNA"/>
</dbReference>
<evidence type="ECO:0000259" key="1">
    <source>
        <dbReference type="PROSITE" id="PS50921"/>
    </source>
</evidence>
<dbReference type="Gene3D" id="1.10.10.10">
    <property type="entry name" value="Winged helix-like DNA-binding domain superfamily/Winged helix DNA-binding domain"/>
    <property type="match status" value="1"/>
</dbReference>
<dbReference type="InterPro" id="IPR005561">
    <property type="entry name" value="ANTAR"/>
</dbReference>
<feature type="domain" description="ANTAR" evidence="1">
    <location>
        <begin position="1"/>
        <end position="36"/>
    </location>
</feature>
<protein>
    <submittedName>
        <fullName evidence="2">ANTAR domain-containing protein</fullName>
    </submittedName>
</protein>
<keyword evidence="3" id="KW-1185">Reference proteome</keyword>
<gene>
    <name evidence="2" type="ORF">R3Q59_41535</name>
</gene>
<dbReference type="RefSeq" id="WP_280784227.1">
    <property type="nucleotide sequence ID" value="NZ_JAWLKA010000055.1"/>
</dbReference>
<sequence>MLMAARNIAADQAFELLVAESIRRNVKLRVVAEEMLAELRIR</sequence>
<dbReference type="Pfam" id="PF03861">
    <property type="entry name" value="ANTAR"/>
    <property type="match status" value="1"/>
</dbReference>
<evidence type="ECO:0000313" key="2">
    <source>
        <dbReference type="EMBL" id="MDV6286958.1"/>
    </source>
</evidence>
<dbReference type="InterPro" id="IPR036388">
    <property type="entry name" value="WH-like_DNA-bd_sf"/>
</dbReference>
<accession>A0ABU4CUM8</accession>